<keyword evidence="3" id="KW-1185">Reference proteome</keyword>
<name>A0ABZ0WLD0_9BURK</name>
<evidence type="ECO:0000313" key="2">
    <source>
        <dbReference type="EMBL" id="WQD78096.1"/>
    </source>
</evidence>
<sequence length="56" mass="5806">MATTGHDTTPDPQHPKPPRHSDNEKSKLPPSRDAADNSSPADKPGKAPGEGEPPVG</sequence>
<feature type="compositionally biased region" description="Low complexity" evidence="1">
    <location>
        <begin position="46"/>
        <end position="56"/>
    </location>
</feature>
<dbReference type="Proteomes" id="UP001325479">
    <property type="component" value="Chromosome"/>
</dbReference>
<accession>A0ABZ0WLD0</accession>
<feature type="compositionally biased region" description="Polar residues" evidence="1">
    <location>
        <begin position="1"/>
        <end position="11"/>
    </location>
</feature>
<organism evidence="2 3">
    <name type="scientific">Paraburkholderia kururiensis</name>
    <dbReference type="NCBI Taxonomy" id="984307"/>
    <lineage>
        <taxon>Bacteria</taxon>
        <taxon>Pseudomonadati</taxon>
        <taxon>Pseudomonadota</taxon>
        <taxon>Betaproteobacteria</taxon>
        <taxon>Burkholderiales</taxon>
        <taxon>Burkholderiaceae</taxon>
        <taxon>Paraburkholderia</taxon>
    </lineage>
</organism>
<gene>
    <name evidence="2" type="ORF">U0042_29500</name>
</gene>
<protein>
    <submittedName>
        <fullName evidence="2">Uncharacterized protein</fullName>
    </submittedName>
</protein>
<feature type="region of interest" description="Disordered" evidence="1">
    <location>
        <begin position="1"/>
        <end position="56"/>
    </location>
</feature>
<evidence type="ECO:0000256" key="1">
    <source>
        <dbReference type="SAM" id="MobiDB-lite"/>
    </source>
</evidence>
<reference evidence="2 3" key="1">
    <citation type="submission" date="2023-12" db="EMBL/GenBank/DDBJ databases">
        <title>Genome sequencing and assembly of bacterial species from a model synthetic community.</title>
        <authorList>
            <person name="Hogle S.L."/>
        </authorList>
    </citation>
    <scope>NUCLEOTIDE SEQUENCE [LARGE SCALE GENOMIC DNA]</scope>
    <source>
        <strain evidence="2 3">HAMBI 2494</strain>
    </source>
</reference>
<proteinExistence type="predicted"/>
<evidence type="ECO:0000313" key="3">
    <source>
        <dbReference type="Proteomes" id="UP001325479"/>
    </source>
</evidence>
<dbReference type="RefSeq" id="WP_198665318.1">
    <property type="nucleotide sequence ID" value="NZ_CP139965.1"/>
</dbReference>
<dbReference type="EMBL" id="CP139965">
    <property type="protein sequence ID" value="WQD78096.1"/>
    <property type="molecule type" value="Genomic_DNA"/>
</dbReference>